<organism evidence="2 3">
    <name type="scientific">Siminovitchia terrae</name>
    <name type="common">Bacillus terrae</name>
    <dbReference type="NCBI Taxonomy" id="1914933"/>
    <lineage>
        <taxon>Bacteria</taxon>
        <taxon>Bacillati</taxon>
        <taxon>Bacillota</taxon>
        <taxon>Bacilli</taxon>
        <taxon>Bacillales</taxon>
        <taxon>Bacillaceae</taxon>
        <taxon>Siminovitchia</taxon>
    </lineage>
</organism>
<evidence type="ECO:0000313" key="3">
    <source>
        <dbReference type="Proteomes" id="UP000680670"/>
    </source>
</evidence>
<dbReference type="Pfam" id="PF13343">
    <property type="entry name" value="SBP_bac_6"/>
    <property type="match status" value="1"/>
</dbReference>
<comment type="caution">
    <text evidence="2">The sequence shown here is derived from an EMBL/GenBank/DDBJ whole genome shotgun (WGS) entry which is preliminary data.</text>
</comment>
<dbReference type="Proteomes" id="UP000680670">
    <property type="component" value="Unassembled WGS sequence"/>
</dbReference>
<evidence type="ECO:0000256" key="1">
    <source>
        <dbReference type="ARBA" id="ARBA00022729"/>
    </source>
</evidence>
<dbReference type="SUPFAM" id="SSF53850">
    <property type="entry name" value="Periplasmic binding protein-like II"/>
    <property type="match status" value="1"/>
</dbReference>
<reference evidence="2 3" key="1">
    <citation type="submission" date="2021-03" db="EMBL/GenBank/DDBJ databases">
        <title>Antimicrobial resistance genes in bacteria isolated from Japanese honey, and their potential for conferring macrolide and lincosamide resistance in the American foulbrood pathogen Paenibacillus larvae.</title>
        <authorList>
            <person name="Okamoto M."/>
            <person name="Kumagai M."/>
            <person name="Kanamori H."/>
            <person name="Takamatsu D."/>
        </authorList>
    </citation>
    <scope>NUCLEOTIDE SEQUENCE [LARGE SCALE GENOMIC DNA]</scope>
    <source>
        <strain evidence="2 3">J6TS1</strain>
    </source>
</reference>
<accession>A0ABQ4KYU6</accession>
<name>A0ABQ4KYU6_SIMTE</name>
<dbReference type="PANTHER" id="PTHR30222">
    <property type="entry name" value="SPERMIDINE/PUTRESCINE-BINDING PERIPLASMIC PROTEIN"/>
    <property type="match status" value="1"/>
</dbReference>
<proteinExistence type="predicted"/>
<keyword evidence="1" id="KW-0732">Signal</keyword>
<dbReference type="Gene3D" id="3.40.190.10">
    <property type="entry name" value="Periplasmic binding protein-like II"/>
    <property type="match status" value="2"/>
</dbReference>
<dbReference type="PANTHER" id="PTHR30222:SF17">
    <property type="entry name" value="SPERMIDINE_PUTRESCINE-BINDING PERIPLASMIC PROTEIN"/>
    <property type="match status" value="1"/>
</dbReference>
<protein>
    <submittedName>
        <fullName evidence="2">Uncharacterized protein</fullName>
    </submittedName>
</protein>
<keyword evidence="3" id="KW-1185">Reference proteome</keyword>
<sequence>MARKDNPSIKAVIPKEEFATLWQDNFVIPKGAPHKENAEKFIDFILRSEISKEITLERQYPSAVEEAMDLLPEDFRTEMDVISKDQIKPESYILDVGEALQFYDRVWTSIKQ</sequence>
<dbReference type="EMBL" id="BORJ01000008">
    <property type="protein sequence ID" value="GIN97210.1"/>
    <property type="molecule type" value="Genomic_DNA"/>
</dbReference>
<evidence type="ECO:0000313" key="2">
    <source>
        <dbReference type="EMBL" id="GIN97210.1"/>
    </source>
</evidence>
<gene>
    <name evidence="2" type="ORF">J6TS1_30800</name>
</gene>